<dbReference type="PANTHER" id="PTHR30487:SF0">
    <property type="entry name" value="PREPILIN LEADER PEPTIDASE_N-METHYLTRANSFERASE-RELATED"/>
    <property type="match status" value="1"/>
</dbReference>
<keyword evidence="1" id="KW-1133">Transmembrane helix</keyword>
<dbReference type="InterPro" id="IPR050882">
    <property type="entry name" value="Prepilin_peptidase/N-MTase"/>
</dbReference>
<evidence type="ECO:0000313" key="2">
    <source>
        <dbReference type="EMBL" id="WDZ85596.1"/>
    </source>
</evidence>
<evidence type="ECO:0000256" key="1">
    <source>
        <dbReference type="SAM" id="Phobius"/>
    </source>
</evidence>
<protein>
    <submittedName>
        <fullName evidence="2">A24 family peptidase</fullName>
    </submittedName>
</protein>
<evidence type="ECO:0000313" key="3">
    <source>
        <dbReference type="Proteomes" id="UP001219605"/>
    </source>
</evidence>
<reference evidence="2 3" key="1">
    <citation type="submission" date="2023-02" db="EMBL/GenBank/DDBJ databases">
        <authorList>
            <person name="Mo P."/>
        </authorList>
    </citation>
    <scope>NUCLEOTIDE SEQUENCE [LARGE SCALE GENOMIC DNA]</scope>
    <source>
        <strain evidence="2 3">HUAS 3</strain>
    </source>
</reference>
<proteinExistence type="predicted"/>
<feature type="transmembrane region" description="Helical" evidence="1">
    <location>
        <begin position="221"/>
        <end position="244"/>
    </location>
</feature>
<dbReference type="PANTHER" id="PTHR30487">
    <property type="entry name" value="TYPE 4 PREPILIN-LIKE PROTEINS LEADER PEPTIDE-PROCESSING ENZYME"/>
    <property type="match status" value="1"/>
</dbReference>
<dbReference type="Proteomes" id="UP001219605">
    <property type="component" value="Chromosome"/>
</dbReference>
<accession>A0ABY7ZRD7</accession>
<name>A0ABY7ZRD7_9ACTN</name>
<feature type="transmembrane region" description="Helical" evidence="1">
    <location>
        <begin position="118"/>
        <end position="140"/>
    </location>
</feature>
<dbReference type="RefSeq" id="WP_275032320.1">
    <property type="nucleotide sequence ID" value="NZ_CP118615.1"/>
</dbReference>
<sequence>MSAVVVGAAALGCAVAGAFVPTVAYRLAVPYGEPARRECTECGTPLAPGLRGWTAGPDCGHRTSVSRWLTAPVAGLAGGLLGAALGPVAVLPLFLALAVLGVLLAVVDVACHRLPDQVVLPALAVTPALLAVVALVTGGWDDWLRGLLGCLAVGVLLTGLVLLPGAGFGFGDAKVGALLGWYLGWLGWDAVVLGVVLPWVVNAPVLLVLLAVRRVGWRSKVPFGPALLVGALLAVLAVGGWPTIAAG</sequence>
<gene>
    <name evidence="2" type="ORF">PVK37_03845</name>
</gene>
<keyword evidence="1" id="KW-0472">Membrane</keyword>
<keyword evidence="1" id="KW-0812">Transmembrane</keyword>
<organism evidence="2 3">
    <name type="scientific">Micromonospora cathayae</name>
    <dbReference type="NCBI Taxonomy" id="3028804"/>
    <lineage>
        <taxon>Bacteria</taxon>
        <taxon>Bacillati</taxon>
        <taxon>Actinomycetota</taxon>
        <taxon>Actinomycetes</taxon>
        <taxon>Micromonosporales</taxon>
        <taxon>Micromonosporaceae</taxon>
        <taxon>Micromonospora</taxon>
    </lineage>
</organism>
<dbReference type="EMBL" id="CP118615">
    <property type="protein sequence ID" value="WDZ85596.1"/>
    <property type="molecule type" value="Genomic_DNA"/>
</dbReference>
<feature type="transmembrane region" description="Helical" evidence="1">
    <location>
        <begin position="73"/>
        <end position="106"/>
    </location>
</feature>
<dbReference type="Gene3D" id="1.20.120.1220">
    <property type="match status" value="1"/>
</dbReference>
<keyword evidence="3" id="KW-1185">Reference proteome</keyword>
<feature type="transmembrane region" description="Helical" evidence="1">
    <location>
        <begin position="182"/>
        <end position="201"/>
    </location>
</feature>
<feature type="transmembrane region" description="Helical" evidence="1">
    <location>
        <begin position="146"/>
        <end position="170"/>
    </location>
</feature>